<evidence type="ECO:0000256" key="3">
    <source>
        <dbReference type="ARBA" id="ARBA00022705"/>
    </source>
</evidence>
<keyword evidence="2 15" id="KW-0597">Phosphoprotein</keyword>
<dbReference type="GO" id="GO:0008409">
    <property type="term" value="F:5'-3' exonuclease activity"/>
    <property type="evidence" value="ECO:0007669"/>
    <property type="project" value="UniProtKB-UniRule"/>
</dbReference>
<dbReference type="AlphaFoldDB" id="A0AAV2AN92"/>
<evidence type="ECO:0000256" key="13">
    <source>
        <dbReference type="ARBA" id="ARBA00023242"/>
    </source>
</evidence>
<dbReference type="SMART" id="SM00484">
    <property type="entry name" value="XPGI"/>
    <property type="match status" value="1"/>
</dbReference>
<comment type="similarity">
    <text evidence="14 15">Belongs to the XPG/RAD2 endonuclease family. FEN1 subfamily.</text>
</comment>
<dbReference type="GO" id="GO:0003677">
    <property type="term" value="F:DNA binding"/>
    <property type="evidence" value="ECO:0007669"/>
    <property type="project" value="UniProtKB-UniRule"/>
</dbReference>
<evidence type="ECO:0000313" key="19">
    <source>
        <dbReference type="EMBL" id="CAL1285463.1"/>
    </source>
</evidence>
<dbReference type="GO" id="GO:0005730">
    <property type="term" value="C:nucleolus"/>
    <property type="evidence" value="ECO:0007669"/>
    <property type="project" value="UniProtKB-SubCell"/>
</dbReference>
<comment type="cofactor">
    <cofactor evidence="15">
        <name>Mg(2+)</name>
        <dbReference type="ChEBI" id="CHEBI:18420"/>
    </cofactor>
    <text evidence="15">Binds 2 magnesium ions per subunit. They probably participate in the reaction catalyzed by the enzyme. May bind an additional third magnesium ion after substrate binding.</text>
</comment>
<dbReference type="GO" id="GO:0030145">
    <property type="term" value="F:manganese ion binding"/>
    <property type="evidence" value="ECO:0007669"/>
    <property type="project" value="TreeGrafter"/>
</dbReference>
<evidence type="ECO:0000256" key="5">
    <source>
        <dbReference type="ARBA" id="ARBA00022723"/>
    </source>
</evidence>
<evidence type="ECO:0000256" key="15">
    <source>
        <dbReference type="HAMAP-Rule" id="MF_03140"/>
    </source>
</evidence>
<dbReference type="Gene3D" id="3.40.50.1010">
    <property type="entry name" value="5'-nuclease"/>
    <property type="match status" value="1"/>
</dbReference>
<dbReference type="SUPFAM" id="SSF47807">
    <property type="entry name" value="5' to 3' exonuclease, C-terminal subdomain"/>
    <property type="match status" value="1"/>
</dbReference>
<keyword evidence="9 15" id="KW-0269">Exonuclease</keyword>
<dbReference type="InterPro" id="IPR029060">
    <property type="entry name" value="PIN-like_dom_sf"/>
</dbReference>
<dbReference type="GO" id="GO:0000287">
    <property type="term" value="F:magnesium ion binding"/>
    <property type="evidence" value="ECO:0007669"/>
    <property type="project" value="UniProtKB-UniRule"/>
</dbReference>
<dbReference type="GO" id="GO:0005654">
    <property type="term" value="C:nucleoplasm"/>
    <property type="evidence" value="ECO:0007669"/>
    <property type="project" value="UniProtKB-SubCell"/>
</dbReference>
<evidence type="ECO:0000256" key="4">
    <source>
        <dbReference type="ARBA" id="ARBA00022722"/>
    </source>
</evidence>
<keyword evidence="20" id="KW-1185">Reference proteome</keyword>
<evidence type="ECO:0000256" key="11">
    <source>
        <dbReference type="ARBA" id="ARBA00023128"/>
    </source>
</evidence>
<keyword evidence="6 15" id="KW-0255">Endonuclease</keyword>
<dbReference type="SUPFAM" id="SSF88723">
    <property type="entry name" value="PIN domain-like"/>
    <property type="match status" value="1"/>
</dbReference>
<dbReference type="InterPro" id="IPR023426">
    <property type="entry name" value="Flap_endonuc"/>
</dbReference>
<keyword evidence="4 15" id="KW-0540">Nuclease</keyword>
<dbReference type="CDD" id="cd09907">
    <property type="entry name" value="H3TH_FEN1-Euk"/>
    <property type="match status" value="1"/>
</dbReference>
<dbReference type="PANTHER" id="PTHR11081">
    <property type="entry name" value="FLAP ENDONUCLEASE FAMILY MEMBER"/>
    <property type="match status" value="1"/>
</dbReference>
<comment type="subcellular location">
    <subcellularLocation>
        <location evidence="1 15">Mitochondrion</location>
    </subcellularLocation>
    <subcellularLocation>
        <location evidence="15">Nucleus</location>
        <location evidence="15">Nucleolus</location>
    </subcellularLocation>
    <subcellularLocation>
        <location evidence="15">Nucleus</location>
        <location evidence="15">Nucleoplasm</location>
    </subcellularLocation>
    <text evidence="15">Resides mostly in the nucleoli and relocalizes to the nucleoplasm upon DNA damage.</text>
</comment>
<dbReference type="InterPro" id="IPR006086">
    <property type="entry name" value="XPG-I_dom"/>
</dbReference>
<evidence type="ECO:0000256" key="14">
    <source>
        <dbReference type="ARBA" id="ARBA00034726"/>
    </source>
</evidence>
<feature type="domain" description="XPG-I" evidence="17">
    <location>
        <begin position="146"/>
        <end position="218"/>
    </location>
</feature>
<dbReference type="Proteomes" id="UP001497382">
    <property type="component" value="Unassembled WGS sequence"/>
</dbReference>
<dbReference type="PRINTS" id="PR00853">
    <property type="entry name" value="XPGRADSUPER"/>
</dbReference>
<dbReference type="CDD" id="cd09867">
    <property type="entry name" value="PIN_FEN1"/>
    <property type="match status" value="1"/>
</dbReference>
<evidence type="ECO:0000313" key="20">
    <source>
        <dbReference type="Proteomes" id="UP001497382"/>
    </source>
</evidence>
<dbReference type="InterPro" id="IPR019974">
    <property type="entry name" value="XPG_CS"/>
</dbReference>
<proteinExistence type="inferred from homology"/>
<dbReference type="InterPro" id="IPR006084">
    <property type="entry name" value="XPG/Rad2"/>
</dbReference>
<evidence type="ECO:0000256" key="6">
    <source>
        <dbReference type="ARBA" id="ARBA00022759"/>
    </source>
</evidence>
<reference evidence="19 20" key="1">
    <citation type="submission" date="2024-04" db="EMBL/GenBank/DDBJ databases">
        <authorList>
            <person name="Rising A."/>
            <person name="Reimegard J."/>
            <person name="Sonavane S."/>
            <person name="Akerstrom W."/>
            <person name="Nylinder S."/>
            <person name="Hedman E."/>
            <person name="Kallberg Y."/>
        </authorList>
    </citation>
    <scope>NUCLEOTIDE SEQUENCE [LARGE SCALE GENOMIC DNA]</scope>
</reference>
<dbReference type="Gene3D" id="1.10.150.20">
    <property type="entry name" value="5' to 3' exonuclease, C-terminal subdomain"/>
    <property type="match status" value="1"/>
</dbReference>
<evidence type="ECO:0000256" key="10">
    <source>
        <dbReference type="ARBA" id="ARBA00022842"/>
    </source>
</evidence>
<dbReference type="FunFam" id="3.40.50.1010:FF:000003">
    <property type="entry name" value="Flap endonuclease 1"/>
    <property type="match status" value="1"/>
</dbReference>
<feature type="compositionally biased region" description="Basic residues" evidence="16">
    <location>
        <begin position="368"/>
        <end position="385"/>
    </location>
</feature>
<name>A0AAV2AN92_9ARAC</name>
<evidence type="ECO:0000256" key="16">
    <source>
        <dbReference type="SAM" id="MobiDB-lite"/>
    </source>
</evidence>
<keyword evidence="11 15" id="KW-0496">Mitochondrion</keyword>
<evidence type="ECO:0000256" key="8">
    <source>
        <dbReference type="ARBA" id="ARBA00022801"/>
    </source>
</evidence>
<feature type="compositionally biased region" description="Basic and acidic residues" evidence="16">
    <location>
        <begin position="93"/>
        <end position="113"/>
    </location>
</feature>
<evidence type="ECO:0000259" key="18">
    <source>
        <dbReference type="SMART" id="SM00485"/>
    </source>
</evidence>
<comment type="function">
    <text evidence="15">Structure-specific nuclease with 5'-flap endonuclease and 5'-3' exonuclease activities involved in DNA replication and repair. During DNA replication, cleaves the 5'-overhanging flap structure that is generated by displacement synthesis when DNA polymerase encounters the 5'-end of a downstream Okazaki fragment. It enters the flap from the 5'-end and then tracks to cleave the flap base, leaving a nick for ligation. Also involved in the long patch base excision repair (LP-BER) pathway, by cleaving within the apurinic/apyrimidinic (AP) site-terminated flap. Acts as a genome stabilization factor that prevents flaps from equilibrating into structures that lead to duplications and deletions. Also possesses 5'-3' exonuclease activity on nicked or gapped double-stranded DNA, and exhibits RNase H activity. Also involved in replication and repair of rDNA and in repairing mitochondrial DNA.</text>
</comment>
<dbReference type="FunFam" id="1.10.150.20:FF:000009">
    <property type="entry name" value="Flap endonuclease 1"/>
    <property type="match status" value="1"/>
</dbReference>
<dbReference type="EC" id="3.1.-.-" evidence="15"/>
<dbReference type="InterPro" id="IPR008918">
    <property type="entry name" value="HhH2"/>
</dbReference>
<keyword evidence="7 15" id="KW-0227">DNA damage</keyword>
<accession>A0AAV2AN92</accession>
<evidence type="ECO:0000256" key="12">
    <source>
        <dbReference type="ARBA" id="ARBA00023204"/>
    </source>
</evidence>
<sequence>MGIQGLAKLIADNAPSSVKENEIKNYFGRKIAVDASMSIYQFLIAVRQEASMLTNADGETTSHLVGLFYRTIRMIDNGIKPVYVFDGKPPHMKSSELEKRQERRAEAQKNLEKAEEEGVAEDVNKFSRRLVKVTKQHNDECKELLKLMGVPYVEAPCEAEAQCAALVKAGKVYATATEDMDGLTFGSTVLLRHMTFSEARKMPIKEFHLNRVLDELGLNQDEFIDLCILLGCDYCESIKGIGPKKAYEYIKSEKSIENIIEKIEKQGKYKAPEDWVYKEARELFKNPEVADPETVELKWCDPDEEGLIKFLCGDKGFSEDRVKNGVKKLLKGRHGSTQGRLDSFFTVIPKSSTNSNSVKRKAEENGSAKKKGKVIRGKGSGRRGK</sequence>
<feature type="domain" description="XPG N-terminal" evidence="18">
    <location>
        <begin position="1"/>
        <end position="107"/>
    </location>
</feature>
<dbReference type="HAMAP" id="MF_00614">
    <property type="entry name" value="Fen"/>
    <property type="match status" value="1"/>
</dbReference>
<dbReference type="GO" id="GO:0005739">
    <property type="term" value="C:mitochondrion"/>
    <property type="evidence" value="ECO:0007669"/>
    <property type="project" value="UniProtKB-SubCell"/>
</dbReference>
<feature type="region of interest" description="Disordered" evidence="16">
    <location>
        <begin position="349"/>
        <end position="385"/>
    </location>
</feature>
<gene>
    <name evidence="15" type="primary">Fen1</name>
    <name evidence="19" type="ORF">LARSCL_LOCUS13723</name>
</gene>
<evidence type="ECO:0000256" key="1">
    <source>
        <dbReference type="ARBA" id="ARBA00004173"/>
    </source>
</evidence>
<keyword evidence="10 15" id="KW-0460">Magnesium</keyword>
<evidence type="ECO:0000256" key="2">
    <source>
        <dbReference type="ARBA" id="ARBA00022553"/>
    </source>
</evidence>
<dbReference type="SMART" id="SM00279">
    <property type="entry name" value="HhH2"/>
    <property type="match status" value="1"/>
</dbReference>
<dbReference type="Pfam" id="PF00867">
    <property type="entry name" value="XPG_I"/>
    <property type="match status" value="1"/>
</dbReference>
<keyword evidence="3 15" id="KW-0235">DNA replication</keyword>
<dbReference type="PROSITE" id="PS00841">
    <property type="entry name" value="XPG_1"/>
    <property type="match status" value="1"/>
</dbReference>
<protein>
    <recommendedName>
        <fullName evidence="15">Flap endonuclease 1</fullName>
        <shortName evidence="15">FEN-1</shortName>
        <ecNumber evidence="15">3.1.-.-</ecNumber>
    </recommendedName>
    <alternativeName>
        <fullName evidence="15">Flap structure-specific endonuclease 1</fullName>
    </alternativeName>
</protein>
<dbReference type="PANTHER" id="PTHR11081:SF9">
    <property type="entry name" value="FLAP ENDONUCLEASE 1"/>
    <property type="match status" value="1"/>
</dbReference>
<feature type="region of interest" description="Disordered" evidence="16">
    <location>
        <begin position="90"/>
        <end position="116"/>
    </location>
</feature>
<dbReference type="GO" id="GO:0017108">
    <property type="term" value="F:5'-flap endonuclease activity"/>
    <property type="evidence" value="ECO:0007669"/>
    <property type="project" value="UniProtKB-UniRule"/>
</dbReference>
<evidence type="ECO:0000256" key="9">
    <source>
        <dbReference type="ARBA" id="ARBA00022839"/>
    </source>
</evidence>
<keyword evidence="8 15" id="KW-0378">Hydrolase</keyword>
<dbReference type="EMBL" id="CAXIEN010000191">
    <property type="protein sequence ID" value="CAL1285463.1"/>
    <property type="molecule type" value="Genomic_DNA"/>
</dbReference>
<comment type="caution">
    <text evidence="19">The sequence shown here is derived from an EMBL/GenBank/DDBJ whole genome shotgun (WGS) entry which is preliminary data.</text>
</comment>
<keyword evidence="5 15" id="KW-0479">Metal-binding</keyword>
<keyword evidence="13 15" id="KW-0539">Nucleus</keyword>
<organism evidence="19 20">
    <name type="scientific">Larinioides sclopetarius</name>
    <dbReference type="NCBI Taxonomy" id="280406"/>
    <lineage>
        <taxon>Eukaryota</taxon>
        <taxon>Metazoa</taxon>
        <taxon>Ecdysozoa</taxon>
        <taxon>Arthropoda</taxon>
        <taxon>Chelicerata</taxon>
        <taxon>Arachnida</taxon>
        <taxon>Araneae</taxon>
        <taxon>Araneomorphae</taxon>
        <taxon>Entelegynae</taxon>
        <taxon>Araneoidea</taxon>
        <taxon>Araneidae</taxon>
        <taxon>Larinioides</taxon>
    </lineage>
</organism>
<evidence type="ECO:0000259" key="17">
    <source>
        <dbReference type="SMART" id="SM00484"/>
    </source>
</evidence>
<dbReference type="Pfam" id="PF00752">
    <property type="entry name" value="XPG_N"/>
    <property type="match status" value="1"/>
</dbReference>
<dbReference type="SMART" id="SM00485">
    <property type="entry name" value="XPGN"/>
    <property type="match status" value="1"/>
</dbReference>
<dbReference type="PROSITE" id="PS00842">
    <property type="entry name" value="XPG_2"/>
    <property type="match status" value="1"/>
</dbReference>
<dbReference type="GO" id="GO:0004523">
    <property type="term" value="F:RNA-DNA hybrid ribonuclease activity"/>
    <property type="evidence" value="ECO:0007669"/>
    <property type="project" value="TreeGrafter"/>
</dbReference>
<keyword evidence="12 15" id="KW-0234">DNA repair</keyword>
<dbReference type="GO" id="GO:0043137">
    <property type="term" value="P:DNA replication, removal of RNA primer"/>
    <property type="evidence" value="ECO:0007669"/>
    <property type="project" value="UniProtKB-UniRule"/>
</dbReference>
<evidence type="ECO:0000256" key="7">
    <source>
        <dbReference type="ARBA" id="ARBA00022763"/>
    </source>
</evidence>
<dbReference type="GO" id="GO:0006284">
    <property type="term" value="P:base-excision repair"/>
    <property type="evidence" value="ECO:0007669"/>
    <property type="project" value="UniProtKB-UniRule"/>
</dbReference>
<dbReference type="InterPro" id="IPR006085">
    <property type="entry name" value="XPG_DNA_repair_N"/>
</dbReference>
<dbReference type="InterPro" id="IPR036279">
    <property type="entry name" value="5-3_exonuclease_C_sf"/>
</dbReference>